<dbReference type="SUPFAM" id="SSF52922">
    <property type="entry name" value="TK C-terminal domain-like"/>
    <property type="match status" value="1"/>
</dbReference>
<dbReference type="Pfam" id="PF01855">
    <property type="entry name" value="POR_N"/>
    <property type="match status" value="1"/>
</dbReference>
<dbReference type="Pfam" id="PF01558">
    <property type="entry name" value="POR"/>
    <property type="match status" value="1"/>
</dbReference>
<protein>
    <submittedName>
        <fullName evidence="4">2-oxoacid:acceptor oxidoreductase subunit alpha</fullName>
    </submittedName>
</protein>
<dbReference type="SUPFAM" id="SSF53323">
    <property type="entry name" value="Pyruvate-ferredoxin oxidoreductase, PFOR, domain III"/>
    <property type="match status" value="1"/>
</dbReference>
<evidence type="ECO:0000259" key="3">
    <source>
        <dbReference type="Pfam" id="PF01855"/>
    </source>
</evidence>
<dbReference type="GO" id="GO:0016903">
    <property type="term" value="F:oxidoreductase activity, acting on the aldehyde or oxo group of donors"/>
    <property type="evidence" value="ECO:0007669"/>
    <property type="project" value="InterPro"/>
</dbReference>
<dbReference type="InterPro" id="IPR050722">
    <property type="entry name" value="Pyruvate:ferred/Flavod_OxRd"/>
</dbReference>
<dbReference type="Proteomes" id="UP000237040">
    <property type="component" value="Unassembled WGS sequence"/>
</dbReference>
<dbReference type="PANTHER" id="PTHR32154:SF20">
    <property type="entry name" value="2-OXOGLUTARATE OXIDOREDUCTASE SUBUNIT KORA"/>
    <property type="match status" value="1"/>
</dbReference>
<evidence type="ECO:0000256" key="1">
    <source>
        <dbReference type="ARBA" id="ARBA00023002"/>
    </source>
</evidence>
<keyword evidence="1" id="KW-0560">Oxidoreductase</keyword>
<sequence length="561" mass="62314">MDSSKKDIFTILVGGSAGNGVKKIGAVLSSFFSNMGRYAFEMEDYQSLIKGGHNFCVVSTSTEPIFSHYEKKDVIVALDERSYNKHKDEANKNGVVVYNSDLVKEAEQNHIGIPLTTFGRKYPNPELRLGISALSVLFGVLGLSKDELANLIKENFRDVENNISFANEVYDYFVSHFKGERIQLDKGNKRMPVVSGNEAIPLGAYAGGLDMFFAYPMTPASTILHFLAAHTRDFEIGVMHPENEIAVINMAIGAASVGLKTMVASSGGGFALMEEALSLAGMTETPILAVLSSRPGPSTGVPTYTEQGDLYFALNQGHGEFPKIVASPGTHEEAFYLASELLSLAWEFQTVSILLTEKHLSESRKTFEIDLDKASFADYFKHTDGEYLRYKLTDSGVSPLLFPPSQSVIKFSSYEHDEYGLSTEDPEMITKMHDKRFRKYNSIIEKFKNLKTVNIYNSHLGDNAPIIYTYGSTTMSVLEALKFGKIEARVVQPIYLEPFPSWEFKQFSGVKSCVIEQSVMGSFEKLLKEKTGIEVNSHIRKYDGRPFEVESLAKAIKEALS</sequence>
<feature type="domain" description="Pyruvate flavodoxin/ferredoxin oxidoreductase pyrimidine binding" evidence="3">
    <location>
        <begin position="203"/>
        <end position="432"/>
    </location>
</feature>
<evidence type="ECO:0000313" key="5">
    <source>
        <dbReference type="Proteomes" id="UP000237040"/>
    </source>
</evidence>
<dbReference type="GO" id="GO:0006979">
    <property type="term" value="P:response to oxidative stress"/>
    <property type="evidence" value="ECO:0007669"/>
    <property type="project" value="TreeGrafter"/>
</dbReference>
<dbReference type="Gene3D" id="3.40.50.920">
    <property type="match status" value="1"/>
</dbReference>
<dbReference type="Gene3D" id="3.40.50.970">
    <property type="match status" value="1"/>
</dbReference>
<dbReference type="CDD" id="cd07034">
    <property type="entry name" value="TPP_PYR_PFOR_IOR-alpha_like"/>
    <property type="match status" value="1"/>
</dbReference>
<dbReference type="SUPFAM" id="SSF52518">
    <property type="entry name" value="Thiamin diphosphate-binding fold (THDP-binding)"/>
    <property type="match status" value="1"/>
</dbReference>
<dbReference type="NCBIfam" id="TIGR03710">
    <property type="entry name" value="OAFO_sf"/>
    <property type="match status" value="1"/>
</dbReference>
<dbReference type="EMBL" id="PNIL01000043">
    <property type="protein sequence ID" value="PMP67526.1"/>
    <property type="molecule type" value="Genomic_DNA"/>
</dbReference>
<evidence type="ECO:0000313" key="4">
    <source>
        <dbReference type="EMBL" id="PMP67526.1"/>
    </source>
</evidence>
<dbReference type="InterPro" id="IPR002880">
    <property type="entry name" value="Pyrv_Fd/Flavodoxin_OxRdtase_N"/>
</dbReference>
<accession>A0A2J6WEI0</accession>
<evidence type="ECO:0000259" key="2">
    <source>
        <dbReference type="Pfam" id="PF01558"/>
    </source>
</evidence>
<reference evidence="4 5" key="1">
    <citation type="submission" date="2018-01" db="EMBL/GenBank/DDBJ databases">
        <title>Metagenomic assembled genomes from two thermal pools in the Uzon Caldera, Kamchatka, Russia.</title>
        <authorList>
            <person name="Wilkins L."/>
            <person name="Ettinger C."/>
        </authorList>
    </citation>
    <scope>NUCLEOTIDE SEQUENCE [LARGE SCALE GENOMIC DNA]</scope>
    <source>
        <strain evidence="4">ZAV-07</strain>
    </source>
</reference>
<dbReference type="InterPro" id="IPR002869">
    <property type="entry name" value="Pyrv_flavodox_OxRed_cen"/>
</dbReference>
<dbReference type="AlphaFoldDB" id="A0A2J6WEI0"/>
<dbReference type="InterPro" id="IPR019752">
    <property type="entry name" value="Pyrv/ketoisovalerate_OxRed_cat"/>
</dbReference>
<dbReference type="Gene3D" id="3.40.920.10">
    <property type="entry name" value="Pyruvate-ferredoxin oxidoreductase, PFOR, domain III"/>
    <property type="match status" value="1"/>
</dbReference>
<name>A0A2J6WEI0_9BACT</name>
<dbReference type="InterPro" id="IPR029061">
    <property type="entry name" value="THDP-binding"/>
</dbReference>
<proteinExistence type="predicted"/>
<dbReference type="PANTHER" id="PTHR32154">
    <property type="entry name" value="PYRUVATE-FLAVODOXIN OXIDOREDUCTASE-RELATED"/>
    <property type="match status" value="1"/>
</dbReference>
<gene>
    <name evidence="4" type="ORF">C0189_03005</name>
</gene>
<organism evidence="4 5">
    <name type="scientific">Caldisericum exile</name>
    <dbReference type="NCBI Taxonomy" id="693075"/>
    <lineage>
        <taxon>Bacteria</taxon>
        <taxon>Pseudomonadati</taxon>
        <taxon>Caldisericota/Cryosericota group</taxon>
        <taxon>Caldisericota</taxon>
        <taxon>Caldisericia</taxon>
        <taxon>Caldisericales</taxon>
        <taxon>Caldisericaceae</taxon>
        <taxon>Caldisericum</taxon>
    </lineage>
</organism>
<dbReference type="InterPro" id="IPR009014">
    <property type="entry name" value="Transketo_C/PFOR_II"/>
</dbReference>
<dbReference type="InterPro" id="IPR022367">
    <property type="entry name" value="2-oxoacid/accept_OxRdtase_asu"/>
</dbReference>
<feature type="domain" description="Pyruvate/ketoisovalerate oxidoreductase catalytic" evidence="2">
    <location>
        <begin position="17"/>
        <end position="170"/>
    </location>
</feature>
<comment type="caution">
    <text evidence="4">The sequence shown here is derived from an EMBL/GenBank/DDBJ whole genome shotgun (WGS) entry which is preliminary data.</text>
</comment>